<evidence type="ECO:0008006" key="3">
    <source>
        <dbReference type="Google" id="ProtNLM"/>
    </source>
</evidence>
<dbReference type="AlphaFoldDB" id="A0A392QQG1"/>
<dbReference type="EMBL" id="LXQA010151920">
    <property type="protein sequence ID" value="MCI26217.1"/>
    <property type="molecule type" value="Genomic_DNA"/>
</dbReference>
<keyword evidence="2" id="KW-1185">Reference proteome</keyword>
<evidence type="ECO:0000313" key="1">
    <source>
        <dbReference type="EMBL" id="MCI26217.1"/>
    </source>
</evidence>
<feature type="non-terminal residue" evidence="1">
    <location>
        <position position="47"/>
    </location>
</feature>
<reference evidence="1 2" key="1">
    <citation type="journal article" date="2018" name="Front. Plant Sci.">
        <title>Red Clover (Trifolium pratense) and Zigzag Clover (T. medium) - A Picture of Genomic Similarities and Differences.</title>
        <authorList>
            <person name="Dluhosova J."/>
            <person name="Istvanek J."/>
            <person name="Nedelnik J."/>
            <person name="Repkova J."/>
        </authorList>
    </citation>
    <scope>NUCLEOTIDE SEQUENCE [LARGE SCALE GENOMIC DNA]</scope>
    <source>
        <strain evidence="2">cv. 10/8</strain>
        <tissue evidence="1">Leaf</tissue>
    </source>
</reference>
<proteinExistence type="predicted"/>
<dbReference type="Proteomes" id="UP000265520">
    <property type="component" value="Unassembled WGS sequence"/>
</dbReference>
<name>A0A392QQG1_9FABA</name>
<sequence>MEVKLALKARQRRKVYIEWKGKGDRWSPHETLGTQGLATLEMKWSMK</sequence>
<organism evidence="1 2">
    <name type="scientific">Trifolium medium</name>
    <dbReference type="NCBI Taxonomy" id="97028"/>
    <lineage>
        <taxon>Eukaryota</taxon>
        <taxon>Viridiplantae</taxon>
        <taxon>Streptophyta</taxon>
        <taxon>Embryophyta</taxon>
        <taxon>Tracheophyta</taxon>
        <taxon>Spermatophyta</taxon>
        <taxon>Magnoliopsida</taxon>
        <taxon>eudicotyledons</taxon>
        <taxon>Gunneridae</taxon>
        <taxon>Pentapetalae</taxon>
        <taxon>rosids</taxon>
        <taxon>fabids</taxon>
        <taxon>Fabales</taxon>
        <taxon>Fabaceae</taxon>
        <taxon>Papilionoideae</taxon>
        <taxon>50 kb inversion clade</taxon>
        <taxon>NPAAA clade</taxon>
        <taxon>Hologalegina</taxon>
        <taxon>IRL clade</taxon>
        <taxon>Trifolieae</taxon>
        <taxon>Trifolium</taxon>
    </lineage>
</organism>
<protein>
    <recommendedName>
        <fullName evidence="3">Chromo domain-containing protein</fullName>
    </recommendedName>
</protein>
<evidence type="ECO:0000313" key="2">
    <source>
        <dbReference type="Proteomes" id="UP000265520"/>
    </source>
</evidence>
<comment type="caution">
    <text evidence="1">The sequence shown here is derived from an EMBL/GenBank/DDBJ whole genome shotgun (WGS) entry which is preliminary data.</text>
</comment>
<accession>A0A392QQG1</accession>